<dbReference type="Pfam" id="PF00112">
    <property type="entry name" value="Peptidase_C1"/>
    <property type="match status" value="1"/>
</dbReference>
<dbReference type="InterPro" id="IPR013128">
    <property type="entry name" value="Peptidase_C1A"/>
</dbReference>
<dbReference type="EMBL" id="OC924751">
    <property type="protein sequence ID" value="CAD7655718.1"/>
    <property type="molecule type" value="Genomic_DNA"/>
</dbReference>
<comment type="similarity">
    <text evidence="1">Belongs to the peptidase C1 family.</text>
</comment>
<keyword evidence="2" id="KW-1015">Disulfide bond</keyword>
<accession>A0A7R9M8T4</accession>
<evidence type="ECO:0000256" key="2">
    <source>
        <dbReference type="ARBA" id="ARBA00023157"/>
    </source>
</evidence>
<gene>
    <name evidence="4" type="ORF">ONB1V03_LOCUS12361</name>
</gene>
<sequence length="165" mass="18370">MIDCYPDPDHNVCESGAAFEPIYDYVRDKGLTSWDEYPYQAKKNGCDRDREGRTVARINGWNWVAGGGDEGALHLAVQDHGPSAIAIHASDSWASYRQGIYDGPCDGDVNHAVLVVGYGYDNAWDQNFWIVKNSWGEGYGDHGYVYMRKDGGNKCRVADHCVQVS</sequence>
<dbReference type="InterPro" id="IPR025661">
    <property type="entry name" value="Pept_asp_AS"/>
</dbReference>
<dbReference type="GO" id="GO:0008234">
    <property type="term" value="F:cysteine-type peptidase activity"/>
    <property type="evidence" value="ECO:0007669"/>
    <property type="project" value="InterPro"/>
</dbReference>
<evidence type="ECO:0000313" key="4">
    <source>
        <dbReference type="EMBL" id="CAD7655718.1"/>
    </source>
</evidence>
<organism evidence="4">
    <name type="scientific">Oppiella nova</name>
    <dbReference type="NCBI Taxonomy" id="334625"/>
    <lineage>
        <taxon>Eukaryota</taxon>
        <taxon>Metazoa</taxon>
        <taxon>Ecdysozoa</taxon>
        <taxon>Arthropoda</taxon>
        <taxon>Chelicerata</taxon>
        <taxon>Arachnida</taxon>
        <taxon>Acari</taxon>
        <taxon>Acariformes</taxon>
        <taxon>Sarcoptiformes</taxon>
        <taxon>Oribatida</taxon>
        <taxon>Brachypylina</taxon>
        <taxon>Oppioidea</taxon>
        <taxon>Oppiidae</taxon>
        <taxon>Oppiella</taxon>
    </lineage>
</organism>
<dbReference type="EMBL" id="CAJPVJ010009926">
    <property type="protein sequence ID" value="CAG2172905.1"/>
    <property type="molecule type" value="Genomic_DNA"/>
</dbReference>
<dbReference type="InterPro" id="IPR025660">
    <property type="entry name" value="Pept_his_AS"/>
</dbReference>
<dbReference type="Proteomes" id="UP000728032">
    <property type="component" value="Unassembled WGS sequence"/>
</dbReference>
<dbReference type="SUPFAM" id="SSF54001">
    <property type="entry name" value="Cysteine proteinases"/>
    <property type="match status" value="1"/>
</dbReference>
<dbReference type="InterPro" id="IPR038765">
    <property type="entry name" value="Papain-like_cys_pep_sf"/>
</dbReference>
<dbReference type="PROSITE" id="PS00639">
    <property type="entry name" value="THIOL_PROTEASE_HIS"/>
    <property type="match status" value="1"/>
</dbReference>
<protein>
    <recommendedName>
        <fullName evidence="3">Peptidase C1A papain C-terminal domain-containing protein</fullName>
    </recommendedName>
</protein>
<dbReference type="InterPro" id="IPR039417">
    <property type="entry name" value="Peptidase_C1A_papain-like"/>
</dbReference>
<evidence type="ECO:0000256" key="1">
    <source>
        <dbReference type="ARBA" id="ARBA00008455"/>
    </source>
</evidence>
<dbReference type="GO" id="GO:0006508">
    <property type="term" value="P:proteolysis"/>
    <property type="evidence" value="ECO:0007669"/>
    <property type="project" value="InterPro"/>
</dbReference>
<name>A0A7R9M8T4_9ACAR</name>
<dbReference type="OrthoDB" id="498368at2759"/>
<reference evidence="4" key="1">
    <citation type="submission" date="2020-11" db="EMBL/GenBank/DDBJ databases">
        <authorList>
            <person name="Tran Van P."/>
        </authorList>
    </citation>
    <scope>NUCLEOTIDE SEQUENCE</scope>
</reference>
<dbReference type="InterPro" id="IPR000668">
    <property type="entry name" value="Peptidase_C1A_C"/>
</dbReference>
<dbReference type="Gene3D" id="3.90.70.10">
    <property type="entry name" value="Cysteine proteinases"/>
    <property type="match status" value="1"/>
</dbReference>
<evidence type="ECO:0000259" key="3">
    <source>
        <dbReference type="SMART" id="SM00645"/>
    </source>
</evidence>
<dbReference type="PROSITE" id="PS00640">
    <property type="entry name" value="THIOL_PROTEASE_ASN"/>
    <property type="match status" value="1"/>
</dbReference>
<keyword evidence="5" id="KW-1185">Reference proteome</keyword>
<dbReference type="CDD" id="cd02248">
    <property type="entry name" value="Peptidase_C1A"/>
    <property type="match status" value="1"/>
</dbReference>
<feature type="domain" description="Peptidase C1A papain C-terminal" evidence="3">
    <location>
        <begin position="5"/>
        <end position="165"/>
    </location>
</feature>
<dbReference type="AlphaFoldDB" id="A0A7R9M8T4"/>
<dbReference type="PANTHER" id="PTHR12411">
    <property type="entry name" value="CYSTEINE PROTEASE FAMILY C1-RELATED"/>
    <property type="match status" value="1"/>
</dbReference>
<proteinExistence type="inferred from homology"/>
<evidence type="ECO:0000313" key="5">
    <source>
        <dbReference type="Proteomes" id="UP000728032"/>
    </source>
</evidence>
<dbReference type="SMART" id="SM00645">
    <property type="entry name" value="Pept_C1"/>
    <property type="match status" value="1"/>
</dbReference>